<comment type="caution">
    <text evidence="2">The sequence shown here is derived from an EMBL/GenBank/DDBJ whole genome shotgun (WGS) entry which is preliminary data.</text>
</comment>
<accession>A0A9X8NV30</accession>
<evidence type="ECO:0000313" key="3">
    <source>
        <dbReference type="Proteomes" id="UP000253597"/>
    </source>
</evidence>
<keyword evidence="1" id="KW-1133">Transmembrane helix</keyword>
<evidence type="ECO:0000313" key="2">
    <source>
        <dbReference type="EMBL" id="RWQ73109.1"/>
    </source>
</evidence>
<dbReference type="Proteomes" id="UP000253597">
    <property type="component" value="Unassembled WGS sequence"/>
</dbReference>
<keyword evidence="1" id="KW-0472">Membrane</keyword>
<feature type="transmembrane region" description="Helical" evidence="1">
    <location>
        <begin position="32"/>
        <end position="51"/>
    </location>
</feature>
<protein>
    <submittedName>
        <fullName evidence="2">Uncharacterized protein</fullName>
    </submittedName>
</protein>
<reference evidence="2 3" key="1">
    <citation type="submission" date="2019-01" db="EMBL/GenBank/DDBJ databases">
        <title>Draft genome sequence of heavy metal resistant Bacillus cereus NWUAB01.</title>
        <authorList>
            <person name="Babalola O."/>
            <person name="Aremu B.R."/>
            <person name="Ayangbenro A.S."/>
        </authorList>
    </citation>
    <scope>NUCLEOTIDE SEQUENCE [LARGE SCALE GENOMIC DNA]</scope>
    <source>
        <strain evidence="2 3">NWUAB01</strain>
    </source>
</reference>
<dbReference type="EMBL" id="QNGD03000008">
    <property type="protein sequence ID" value="RWQ73109.1"/>
    <property type="molecule type" value="Genomic_DNA"/>
</dbReference>
<gene>
    <name evidence="2" type="ORF">DR116_0017480</name>
</gene>
<dbReference type="AlphaFoldDB" id="A0A9X8NV30"/>
<proteinExistence type="predicted"/>
<name>A0A9X8NV30_BACCE</name>
<keyword evidence="1" id="KW-0812">Transmembrane</keyword>
<evidence type="ECO:0000256" key="1">
    <source>
        <dbReference type="SAM" id="Phobius"/>
    </source>
</evidence>
<sequence>MIYYKERNLCLVTFGLVYVLMLKAHAPRWLASVLETTCTIAAIYQTLLIFFHEHSKKEALWYYPL</sequence>
<organism evidence="2 3">
    <name type="scientific">Bacillus cereus</name>
    <dbReference type="NCBI Taxonomy" id="1396"/>
    <lineage>
        <taxon>Bacteria</taxon>
        <taxon>Bacillati</taxon>
        <taxon>Bacillota</taxon>
        <taxon>Bacilli</taxon>
        <taxon>Bacillales</taxon>
        <taxon>Bacillaceae</taxon>
        <taxon>Bacillus</taxon>
        <taxon>Bacillus cereus group</taxon>
    </lineage>
</organism>